<feature type="active site" description="Proton acceptor" evidence="8">
    <location>
        <position position="68"/>
    </location>
</feature>
<comment type="similarity">
    <text evidence="8">Belongs to the RNase Z family.</text>
</comment>
<dbReference type="Proteomes" id="UP000295438">
    <property type="component" value="Unassembled WGS sequence"/>
</dbReference>
<keyword evidence="2 8" id="KW-0819">tRNA processing</keyword>
<comment type="caution">
    <text evidence="9">The sequence shown here is derived from an EMBL/GenBank/DDBJ whole genome shotgun (WGS) entry which is preliminary data.</text>
</comment>
<dbReference type="PANTHER" id="PTHR46018:SF2">
    <property type="entry name" value="ZINC PHOSPHODIESTERASE ELAC PROTEIN 1"/>
    <property type="match status" value="1"/>
</dbReference>
<dbReference type="CDD" id="cd07717">
    <property type="entry name" value="RNaseZ_ZiPD-like_MBL-fold"/>
    <property type="match status" value="1"/>
</dbReference>
<protein>
    <recommendedName>
        <fullName evidence="8">Ribonuclease Z</fullName>
        <shortName evidence="8">RNase Z</shortName>
        <ecNumber evidence="8">3.1.26.11</ecNumber>
    </recommendedName>
    <alternativeName>
        <fullName evidence="8">tRNA 3 endonuclease</fullName>
    </alternativeName>
    <alternativeName>
        <fullName evidence="8">tRNase Z</fullName>
    </alternativeName>
</protein>
<name>A0A4R5UTZ5_9BACT</name>
<keyword evidence="10" id="KW-1185">Reference proteome</keyword>
<dbReference type="InterPro" id="IPR013471">
    <property type="entry name" value="RNase_Z/BN"/>
</dbReference>
<keyword evidence="3 8" id="KW-0540">Nuclease</keyword>
<keyword evidence="5 8" id="KW-0255">Endonuclease</keyword>
<sequence length="305" mass="34830">MRPEFEVTILGNTSSIPVHGRNHTSQLVKLGSELMLIDCGEGTQMQLRRFRLKYSKINYIFISHLHGDHYLGLIGLLSSFHLARRSNPLTIFGPKGLDEIISTHFRWSNTQLTYSIDFHITSDDGLNLLVNTPQLMVYSFPLRHRLPTTGFLIKEKAGLRNLIKSKLETEKLPVEAIQSLRKGMDYIGVDGSFYPVREYCYPQEPTRTYAYCSDTIYWPELKEYIAEVDLLYHESTFLDAEKERAEITMHSTAGQAATIAAASSVKKLILGHFSSRYKDLNPMLEEAKPIFENVELSVEGETYQL</sequence>
<evidence type="ECO:0000256" key="3">
    <source>
        <dbReference type="ARBA" id="ARBA00022722"/>
    </source>
</evidence>
<dbReference type="Pfam" id="PF23023">
    <property type="entry name" value="Anti-Pycsar_Apyc1"/>
    <property type="match status" value="1"/>
</dbReference>
<dbReference type="Gene3D" id="3.60.15.10">
    <property type="entry name" value="Ribonuclease Z/Hydroxyacylglutathione hydrolase-like"/>
    <property type="match status" value="1"/>
</dbReference>
<dbReference type="EMBL" id="SMUW01000036">
    <property type="protein sequence ID" value="TDK42619.1"/>
    <property type="molecule type" value="Genomic_DNA"/>
</dbReference>
<comment type="catalytic activity">
    <reaction evidence="8">
        <text>Endonucleolytic cleavage of RNA, removing extra 3' nucleotides from tRNA precursor, generating 3' termini of tRNAs. A 3'-hydroxy group is left at the tRNA terminus and a 5'-phosphoryl group is left at the trailer molecule.</text>
        <dbReference type="EC" id="3.1.26.11"/>
    </reaction>
</comment>
<feature type="binding site" evidence="8">
    <location>
        <position position="69"/>
    </location>
    <ligand>
        <name>Zn(2+)</name>
        <dbReference type="ChEBI" id="CHEBI:29105"/>
        <label>2</label>
        <note>catalytic</note>
    </ligand>
</feature>
<feature type="binding site" evidence="8">
    <location>
        <position position="214"/>
    </location>
    <ligand>
        <name>Zn(2+)</name>
        <dbReference type="ChEBI" id="CHEBI:29105"/>
        <label>2</label>
        <note>catalytic</note>
    </ligand>
</feature>
<feature type="binding site" evidence="8">
    <location>
        <position position="272"/>
    </location>
    <ligand>
        <name>Zn(2+)</name>
        <dbReference type="ChEBI" id="CHEBI:29105"/>
        <label>2</label>
        <note>catalytic</note>
    </ligand>
</feature>
<accession>A0A4R5UTZ5</accession>
<dbReference type="GO" id="GO:0008270">
    <property type="term" value="F:zinc ion binding"/>
    <property type="evidence" value="ECO:0007669"/>
    <property type="project" value="UniProtKB-UniRule"/>
</dbReference>
<dbReference type="NCBIfam" id="NF000801">
    <property type="entry name" value="PRK00055.1-3"/>
    <property type="match status" value="1"/>
</dbReference>
<dbReference type="NCBIfam" id="TIGR02651">
    <property type="entry name" value="RNase_Z"/>
    <property type="match status" value="1"/>
</dbReference>
<feature type="binding site" evidence="8">
    <location>
        <position position="64"/>
    </location>
    <ligand>
        <name>Zn(2+)</name>
        <dbReference type="ChEBI" id="CHEBI:29105"/>
        <label>1</label>
        <note>catalytic</note>
    </ligand>
</feature>
<proteinExistence type="inferred from homology"/>
<evidence type="ECO:0000256" key="7">
    <source>
        <dbReference type="ARBA" id="ARBA00022833"/>
    </source>
</evidence>
<feature type="binding site" evidence="8">
    <location>
        <position position="144"/>
    </location>
    <ligand>
        <name>Zn(2+)</name>
        <dbReference type="ChEBI" id="CHEBI:29105"/>
        <label>1</label>
        <note>catalytic</note>
    </ligand>
</feature>
<organism evidence="9 10">
    <name type="scientific">Algoriphagus formosus</name>
    <dbReference type="NCBI Taxonomy" id="2007308"/>
    <lineage>
        <taxon>Bacteria</taxon>
        <taxon>Pseudomonadati</taxon>
        <taxon>Bacteroidota</taxon>
        <taxon>Cytophagia</taxon>
        <taxon>Cytophagales</taxon>
        <taxon>Cyclobacteriaceae</taxon>
        <taxon>Algoriphagus</taxon>
    </lineage>
</organism>
<dbReference type="AlphaFoldDB" id="A0A4R5UTZ5"/>
<keyword evidence="6 8" id="KW-0378">Hydrolase</keyword>
<dbReference type="RefSeq" id="WP_133391423.1">
    <property type="nucleotide sequence ID" value="NZ_SMUW01000036.1"/>
</dbReference>
<comment type="cofactor">
    <cofactor evidence="8">
        <name>Zn(2+)</name>
        <dbReference type="ChEBI" id="CHEBI:29105"/>
    </cofactor>
    <text evidence="8">Binds 2 Zn(2+) ions.</text>
</comment>
<evidence type="ECO:0000256" key="8">
    <source>
        <dbReference type="HAMAP-Rule" id="MF_01818"/>
    </source>
</evidence>
<dbReference type="InterPro" id="IPR036866">
    <property type="entry name" value="RibonucZ/Hydroxyglut_hydro"/>
</dbReference>
<evidence type="ECO:0000256" key="2">
    <source>
        <dbReference type="ARBA" id="ARBA00022694"/>
    </source>
</evidence>
<comment type="subunit">
    <text evidence="1 8">Homodimer.</text>
</comment>
<feature type="binding site" evidence="8">
    <location>
        <position position="214"/>
    </location>
    <ligand>
        <name>Zn(2+)</name>
        <dbReference type="ChEBI" id="CHEBI:29105"/>
        <label>1</label>
        <note>catalytic</note>
    </ligand>
</feature>
<reference evidence="9 10" key="1">
    <citation type="submission" date="2019-03" db="EMBL/GenBank/DDBJ databases">
        <title>Algoriphagus aquimaris sp. nov., isolated form marine sediment in Pohang, Korea.</title>
        <authorList>
            <person name="Kim J."/>
            <person name="Yoon S.-H."/>
            <person name="Lee S.-S."/>
        </authorList>
    </citation>
    <scope>NUCLEOTIDE SEQUENCE [LARGE SCALE GENOMIC DNA]</scope>
    <source>
        <strain evidence="9 10">F21</strain>
    </source>
</reference>
<dbReference type="PANTHER" id="PTHR46018">
    <property type="entry name" value="ZINC PHOSPHODIESTERASE ELAC PROTEIN 1"/>
    <property type="match status" value="1"/>
</dbReference>
<keyword evidence="4 8" id="KW-0479">Metal-binding</keyword>
<dbReference type="SUPFAM" id="SSF56281">
    <property type="entry name" value="Metallo-hydrolase/oxidoreductase"/>
    <property type="match status" value="1"/>
</dbReference>
<evidence type="ECO:0000256" key="6">
    <source>
        <dbReference type="ARBA" id="ARBA00022801"/>
    </source>
</evidence>
<gene>
    <name evidence="8" type="primary">rnz</name>
    <name evidence="9" type="ORF">E1898_14345</name>
</gene>
<evidence type="ECO:0000256" key="5">
    <source>
        <dbReference type="ARBA" id="ARBA00022759"/>
    </source>
</evidence>
<feature type="binding site" evidence="8">
    <location>
        <position position="68"/>
    </location>
    <ligand>
        <name>Zn(2+)</name>
        <dbReference type="ChEBI" id="CHEBI:29105"/>
        <label>2</label>
        <note>catalytic</note>
    </ligand>
</feature>
<evidence type="ECO:0000313" key="10">
    <source>
        <dbReference type="Proteomes" id="UP000295438"/>
    </source>
</evidence>
<dbReference type="HAMAP" id="MF_01818">
    <property type="entry name" value="RNase_Z_BN"/>
    <property type="match status" value="1"/>
</dbReference>
<evidence type="ECO:0000256" key="4">
    <source>
        <dbReference type="ARBA" id="ARBA00022723"/>
    </source>
</evidence>
<feature type="binding site" evidence="8">
    <location>
        <position position="66"/>
    </location>
    <ligand>
        <name>Zn(2+)</name>
        <dbReference type="ChEBI" id="CHEBI:29105"/>
        <label>1</label>
        <note>catalytic</note>
    </ligand>
</feature>
<dbReference type="EC" id="3.1.26.11" evidence="8"/>
<dbReference type="GO" id="GO:0042781">
    <property type="term" value="F:3'-tRNA processing endoribonuclease activity"/>
    <property type="evidence" value="ECO:0007669"/>
    <property type="project" value="UniProtKB-UniRule"/>
</dbReference>
<comment type="function">
    <text evidence="8">Zinc phosphodiesterase, which displays some tRNA 3'-processing endonuclease activity. Probably involved in tRNA maturation, by removing a 3'-trailer from precursor tRNA.</text>
</comment>
<evidence type="ECO:0000256" key="1">
    <source>
        <dbReference type="ARBA" id="ARBA00011738"/>
    </source>
</evidence>
<keyword evidence="7 8" id="KW-0862">Zinc</keyword>
<evidence type="ECO:0000313" key="9">
    <source>
        <dbReference type="EMBL" id="TDK42619.1"/>
    </source>
</evidence>